<proteinExistence type="predicted"/>
<feature type="region of interest" description="Disordered" evidence="1">
    <location>
        <begin position="1"/>
        <end position="76"/>
    </location>
</feature>
<gene>
    <name evidence="2" type="ORF">E6O75_ATG10600</name>
</gene>
<feature type="compositionally biased region" description="Pro residues" evidence="1">
    <location>
        <begin position="522"/>
        <end position="533"/>
    </location>
</feature>
<comment type="caution">
    <text evidence="2">The sequence shown here is derived from an EMBL/GenBank/DDBJ whole genome shotgun (WGS) entry which is preliminary data.</text>
</comment>
<feature type="compositionally biased region" description="Basic and acidic residues" evidence="1">
    <location>
        <begin position="250"/>
        <end position="259"/>
    </location>
</feature>
<evidence type="ECO:0000313" key="2">
    <source>
        <dbReference type="EMBL" id="TID17955.1"/>
    </source>
</evidence>
<feature type="compositionally biased region" description="Acidic residues" evidence="1">
    <location>
        <begin position="500"/>
        <end position="519"/>
    </location>
</feature>
<feature type="region of interest" description="Disordered" evidence="1">
    <location>
        <begin position="441"/>
        <end position="542"/>
    </location>
</feature>
<evidence type="ECO:0000313" key="3">
    <source>
        <dbReference type="Proteomes" id="UP000298493"/>
    </source>
</evidence>
<sequence length="542" mass="59848">MSSPSQSASILPEIHASGSPRDHDMELEPSGPEEMDVDEPTEEQSVSNHGHQRNHSEPSMSPSKRVKGNDGQRQCHPHGLWVHQAAAFHSGRLIPAVRVIQWPAPSDFDAFFQQLTGDTGLAIAQERIYLARYYTVSPLVDHGFHGAGPLTWGELSLSARLNIIGGLEEIEAMAKYLQTDGEADPKDWEAADTDAGIERDTLQYAQTHLADAQNWWDYTQLHPRLPQTILQKPTATQTSIAGPPPTTVTQEEKVKKDNSGKTSSNFVWENEELEWCRAYIKDQKDRFVKPTKRADTDTKVDWTIWSATNGDESKCSASLKQMQIDHHNHFKGRAFPRRTKKVGEYYDPRPNGTTPHRSCLSFWKKLVVGVAKGDLEFCQQLSAINSKYKHWEEKAAEAAAEAAVKARAGSDSVSAGTVHHGNTLPNAQGSRTMIMMTMADSQVSTAESSPEVEQQNALANRPQGELTVPGFQLTGDDALTLAPTSPTSVGPREPARRDTEIDEDYDEGMESEEQEEDVDTAPVPPVHPAPAPFPSSSEDMVE</sequence>
<feature type="compositionally biased region" description="Acidic residues" evidence="1">
    <location>
        <begin position="27"/>
        <end position="42"/>
    </location>
</feature>
<protein>
    <submittedName>
        <fullName evidence="2">Uncharacterized protein</fullName>
    </submittedName>
</protein>
<organism evidence="2 3">
    <name type="scientific">Venturia nashicola</name>
    <dbReference type="NCBI Taxonomy" id="86259"/>
    <lineage>
        <taxon>Eukaryota</taxon>
        <taxon>Fungi</taxon>
        <taxon>Dikarya</taxon>
        <taxon>Ascomycota</taxon>
        <taxon>Pezizomycotina</taxon>
        <taxon>Dothideomycetes</taxon>
        <taxon>Pleosporomycetidae</taxon>
        <taxon>Venturiales</taxon>
        <taxon>Venturiaceae</taxon>
        <taxon>Venturia</taxon>
    </lineage>
</organism>
<accession>A0A4Z1P9D1</accession>
<keyword evidence="3" id="KW-1185">Reference proteome</keyword>
<dbReference type="EMBL" id="SNSC02000015">
    <property type="protein sequence ID" value="TID17955.1"/>
    <property type="molecule type" value="Genomic_DNA"/>
</dbReference>
<evidence type="ECO:0000256" key="1">
    <source>
        <dbReference type="SAM" id="MobiDB-lite"/>
    </source>
</evidence>
<feature type="compositionally biased region" description="Polar residues" evidence="1">
    <location>
        <begin position="441"/>
        <end position="458"/>
    </location>
</feature>
<feature type="region of interest" description="Disordered" evidence="1">
    <location>
        <begin position="235"/>
        <end position="262"/>
    </location>
</feature>
<dbReference type="AlphaFoldDB" id="A0A4Z1P9D1"/>
<reference evidence="2 3" key="1">
    <citation type="submission" date="2019-04" db="EMBL/GenBank/DDBJ databases">
        <title>High contiguity whole genome sequence and gene annotation resource for two Venturia nashicola isolates.</title>
        <authorList>
            <person name="Prokchorchik M."/>
            <person name="Won K."/>
            <person name="Lee Y."/>
            <person name="Choi E.D."/>
            <person name="Segonzac C."/>
            <person name="Sohn K.H."/>
        </authorList>
    </citation>
    <scope>NUCLEOTIDE SEQUENCE [LARGE SCALE GENOMIC DNA]</scope>
    <source>
        <strain evidence="2 3">PRI2</strain>
    </source>
</reference>
<dbReference type="Proteomes" id="UP000298493">
    <property type="component" value="Unassembled WGS sequence"/>
</dbReference>
<name>A0A4Z1P9D1_9PEZI</name>